<dbReference type="PANTHER" id="PTHR11851:SF134">
    <property type="entry name" value="ZINC-DEPENDENT PROTEASE"/>
    <property type="match status" value="1"/>
</dbReference>
<evidence type="ECO:0000313" key="4">
    <source>
        <dbReference type="Proteomes" id="UP000214588"/>
    </source>
</evidence>
<dbReference type="RefSeq" id="WP_089023994.1">
    <property type="nucleotide sequence ID" value="NZ_NIQC01000021.1"/>
</dbReference>
<evidence type="ECO:0000259" key="1">
    <source>
        <dbReference type="Pfam" id="PF00675"/>
    </source>
</evidence>
<dbReference type="InterPro" id="IPR011249">
    <property type="entry name" value="Metalloenz_LuxS/M16"/>
</dbReference>
<dbReference type="Pfam" id="PF05193">
    <property type="entry name" value="Peptidase_M16_C"/>
    <property type="match status" value="1"/>
</dbReference>
<dbReference type="Pfam" id="PF00675">
    <property type="entry name" value="Peptidase_M16"/>
    <property type="match status" value="1"/>
</dbReference>
<dbReference type="InterPro" id="IPR011765">
    <property type="entry name" value="Pept_M16_N"/>
</dbReference>
<accession>A0A226BX19</accession>
<dbReference type="PANTHER" id="PTHR11851">
    <property type="entry name" value="METALLOPROTEASE"/>
    <property type="match status" value="1"/>
</dbReference>
<name>A0A226BX19_9FIRM</name>
<dbReference type="EMBL" id="NIQC01000021">
    <property type="protein sequence ID" value="OWZ83322.1"/>
    <property type="molecule type" value="Genomic_DNA"/>
</dbReference>
<dbReference type="AlphaFoldDB" id="A0A226BX19"/>
<dbReference type="InterPro" id="IPR007863">
    <property type="entry name" value="Peptidase_M16_C"/>
</dbReference>
<dbReference type="GO" id="GO:0046872">
    <property type="term" value="F:metal ion binding"/>
    <property type="evidence" value="ECO:0007669"/>
    <property type="project" value="InterPro"/>
</dbReference>
<gene>
    <name evidence="3" type="ORF">CDO51_09300</name>
</gene>
<reference evidence="3 4" key="1">
    <citation type="submission" date="2017-06" db="EMBL/GenBank/DDBJ databases">
        <title>Draft Genome Sequence of Natranaerobius trueperi halophilic, alkalithermophilic bacteria from soda lakes.</title>
        <authorList>
            <person name="Zhao B."/>
        </authorList>
    </citation>
    <scope>NUCLEOTIDE SEQUENCE [LARGE SCALE GENOMIC DNA]</scope>
    <source>
        <strain evidence="3 4">DSM 18760</strain>
    </source>
</reference>
<dbReference type="NCBIfam" id="NF047421">
    <property type="entry name" value="YfmH_fam"/>
    <property type="match status" value="1"/>
</dbReference>
<organism evidence="3 4">
    <name type="scientific">Natranaerobius trueperi</name>
    <dbReference type="NCBI Taxonomy" id="759412"/>
    <lineage>
        <taxon>Bacteria</taxon>
        <taxon>Bacillati</taxon>
        <taxon>Bacillota</taxon>
        <taxon>Clostridia</taxon>
        <taxon>Natranaerobiales</taxon>
        <taxon>Natranaerobiaceae</taxon>
        <taxon>Natranaerobius</taxon>
    </lineage>
</organism>
<evidence type="ECO:0000259" key="2">
    <source>
        <dbReference type="Pfam" id="PF05193"/>
    </source>
</evidence>
<sequence>METKARIEKHYHPLVKETIYQSKTDNGLDIYVLPRKNFNKTYAIYAVNYGSIDNYYRKTDGEVKKVPDGIAHFLEHKLFEKKDGNIFNDFSDLGASANAFTTFGHTAYLFSATENFYESLDLLLNFVHEPYFTKENVEKEQGIIDQEISMYRDDPDWVVFFNLLEGIYHSHPVKTNIAGTESEIKRITPDLLYECHKTFYHPSNMVLFMIGNLEPEKSIEHVSNIINKKHFEEFDLEERIVPKEPESVFKSKVSKKLNVSKPRVYLGIKEQLASNSYPKLYDEVVTDLLLELIFGEGSKLYQELYDKQLIDNSFHKSYAYGRGFGFTTIGGSTNDPDKLIHKLEESIRNTAKEGIKKQDFIRVRNKLMGAYLKGFNSLEYLSNTFLNLYFAQDFLFDYSDIISKVSIDELQDRLINDLLNESKTASYLYPNN</sequence>
<protein>
    <submittedName>
        <fullName evidence="3">Peptidase M16</fullName>
    </submittedName>
</protein>
<dbReference type="Proteomes" id="UP000214588">
    <property type="component" value="Unassembled WGS sequence"/>
</dbReference>
<keyword evidence="4" id="KW-1185">Reference proteome</keyword>
<dbReference type="OrthoDB" id="9811314at2"/>
<feature type="domain" description="Peptidase M16 N-terminal" evidence="1">
    <location>
        <begin position="68"/>
        <end position="180"/>
    </location>
</feature>
<dbReference type="Gene3D" id="3.30.830.10">
    <property type="entry name" value="Metalloenzyme, LuxS/M16 peptidase-like"/>
    <property type="match status" value="2"/>
</dbReference>
<proteinExistence type="predicted"/>
<comment type="caution">
    <text evidence="3">The sequence shown here is derived from an EMBL/GenBank/DDBJ whole genome shotgun (WGS) entry which is preliminary data.</text>
</comment>
<feature type="domain" description="Peptidase M16 C-terminal" evidence="2">
    <location>
        <begin position="187"/>
        <end position="367"/>
    </location>
</feature>
<dbReference type="InterPro" id="IPR050361">
    <property type="entry name" value="MPP/UQCRC_Complex"/>
</dbReference>
<evidence type="ECO:0000313" key="3">
    <source>
        <dbReference type="EMBL" id="OWZ83322.1"/>
    </source>
</evidence>
<dbReference type="SUPFAM" id="SSF63411">
    <property type="entry name" value="LuxS/MPP-like metallohydrolase"/>
    <property type="match status" value="2"/>
</dbReference>